<proteinExistence type="predicted"/>
<dbReference type="AlphaFoldDB" id="A0A5K4F548"/>
<keyword evidence="2" id="KW-0732">Signal</keyword>
<evidence type="ECO:0000256" key="1">
    <source>
        <dbReference type="SAM" id="MobiDB-lite"/>
    </source>
</evidence>
<dbReference type="Proteomes" id="UP000008854">
    <property type="component" value="Unassembled WGS sequence"/>
</dbReference>
<protein>
    <submittedName>
        <fullName evidence="4">Secreted protein</fullName>
    </submittedName>
</protein>
<reference evidence="4" key="2">
    <citation type="submission" date="2019-11" db="UniProtKB">
        <authorList>
            <consortium name="WormBaseParasite"/>
        </authorList>
    </citation>
    <scope>IDENTIFICATION</scope>
    <source>
        <strain evidence="4">Puerto Rican</strain>
    </source>
</reference>
<accession>A0A5K4F548</accession>
<evidence type="ECO:0000313" key="3">
    <source>
        <dbReference type="Proteomes" id="UP000008854"/>
    </source>
</evidence>
<dbReference type="InParanoid" id="A0A5K4F548"/>
<feature type="chain" id="PRO_5024312589" evidence="2">
    <location>
        <begin position="24"/>
        <end position="80"/>
    </location>
</feature>
<sequence>MQFLTLIIVVLVVSFKCQNSANGAPAPGGRCPCCSGACPQCPRCCGCRGCRGGDCCGGCCSKRGNNNKNREASGDDQVKT</sequence>
<feature type="region of interest" description="Disordered" evidence="1">
    <location>
        <begin position="61"/>
        <end position="80"/>
    </location>
</feature>
<evidence type="ECO:0000313" key="4">
    <source>
        <dbReference type="WBParaSite" id="Smp_319290.1"/>
    </source>
</evidence>
<evidence type="ECO:0000256" key="2">
    <source>
        <dbReference type="SAM" id="SignalP"/>
    </source>
</evidence>
<organism evidence="3 4">
    <name type="scientific">Schistosoma mansoni</name>
    <name type="common">Blood fluke</name>
    <dbReference type="NCBI Taxonomy" id="6183"/>
    <lineage>
        <taxon>Eukaryota</taxon>
        <taxon>Metazoa</taxon>
        <taxon>Spiralia</taxon>
        <taxon>Lophotrochozoa</taxon>
        <taxon>Platyhelminthes</taxon>
        <taxon>Trematoda</taxon>
        <taxon>Digenea</taxon>
        <taxon>Strigeidida</taxon>
        <taxon>Schistosomatoidea</taxon>
        <taxon>Schistosomatidae</taxon>
        <taxon>Schistosoma</taxon>
    </lineage>
</organism>
<reference evidence="3" key="1">
    <citation type="journal article" date="2012" name="PLoS Negl. Trop. Dis.">
        <title>A systematically improved high quality genome and transcriptome of the human blood fluke Schistosoma mansoni.</title>
        <authorList>
            <person name="Protasio A.V."/>
            <person name="Tsai I.J."/>
            <person name="Babbage A."/>
            <person name="Nichol S."/>
            <person name="Hunt M."/>
            <person name="Aslett M.A."/>
            <person name="De Silva N."/>
            <person name="Velarde G.S."/>
            <person name="Anderson T.J."/>
            <person name="Clark R.C."/>
            <person name="Davidson C."/>
            <person name="Dillon G.P."/>
            <person name="Holroyd N.E."/>
            <person name="LoVerde P.T."/>
            <person name="Lloyd C."/>
            <person name="McQuillan J."/>
            <person name="Oliveira G."/>
            <person name="Otto T.D."/>
            <person name="Parker-Manuel S.J."/>
            <person name="Quail M.A."/>
            <person name="Wilson R.A."/>
            <person name="Zerlotini A."/>
            <person name="Dunne D.W."/>
            <person name="Berriman M."/>
        </authorList>
    </citation>
    <scope>NUCLEOTIDE SEQUENCE [LARGE SCALE GENOMIC DNA]</scope>
    <source>
        <strain evidence="3">Puerto Rican</strain>
    </source>
</reference>
<name>A0A5K4F548_SCHMA</name>
<feature type="signal peptide" evidence="2">
    <location>
        <begin position="1"/>
        <end position="23"/>
    </location>
</feature>
<feature type="compositionally biased region" description="Basic and acidic residues" evidence="1">
    <location>
        <begin position="68"/>
        <end position="80"/>
    </location>
</feature>
<dbReference type="WBParaSite" id="Smp_319290.1">
    <property type="protein sequence ID" value="Smp_319290.1"/>
    <property type="gene ID" value="Smp_319290"/>
</dbReference>
<keyword evidence="3" id="KW-1185">Reference proteome</keyword>